<accession>A0ACB9KB49</accession>
<reference evidence="1 2" key="2">
    <citation type="journal article" date="2022" name="Mol. Ecol. Resour.">
        <title>The genomes of chicory, endive, great burdock and yacon provide insights into Asteraceae paleo-polyploidization history and plant inulin production.</title>
        <authorList>
            <person name="Fan W."/>
            <person name="Wang S."/>
            <person name="Wang H."/>
            <person name="Wang A."/>
            <person name="Jiang F."/>
            <person name="Liu H."/>
            <person name="Zhao H."/>
            <person name="Xu D."/>
            <person name="Zhang Y."/>
        </authorList>
    </citation>
    <scope>NUCLEOTIDE SEQUENCE [LARGE SCALE GENOMIC DNA]</scope>
    <source>
        <strain evidence="2">cv. Yunnan</strain>
        <tissue evidence="1">Leaves</tissue>
    </source>
</reference>
<name>A0ACB9KB49_9ASTR</name>
<evidence type="ECO:0000313" key="1">
    <source>
        <dbReference type="EMBL" id="KAI3829466.1"/>
    </source>
</evidence>
<gene>
    <name evidence="1" type="ORF">L1987_03591</name>
</gene>
<keyword evidence="2" id="KW-1185">Reference proteome</keyword>
<reference evidence="2" key="1">
    <citation type="journal article" date="2022" name="Mol. Ecol. Resour.">
        <title>The genomes of chicory, endive, great burdock and yacon provide insights into Asteraceae palaeo-polyploidization history and plant inulin production.</title>
        <authorList>
            <person name="Fan W."/>
            <person name="Wang S."/>
            <person name="Wang H."/>
            <person name="Wang A."/>
            <person name="Jiang F."/>
            <person name="Liu H."/>
            <person name="Zhao H."/>
            <person name="Xu D."/>
            <person name="Zhang Y."/>
        </authorList>
    </citation>
    <scope>NUCLEOTIDE SEQUENCE [LARGE SCALE GENOMIC DNA]</scope>
    <source>
        <strain evidence="2">cv. Yunnan</strain>
    </source>
</reference>
<protein>
    <submittedName>
        <fullName evidence="1">Uncharacterized protein</fullName>
    </submittedName>
</protein>
<dbReference type="Proteomes" id="UP001056120">
    <property type="component" value="Linkage Group LG01"/>
</dbReference>
<comment type="caution">
    <text evidence="1">The sequence shown here is derived from an EMBL/GenBank/DDBJ whole genome shotgun (WGS) entry which is preliminary data.</text>
</comment>
<sequence length="306" mass="34996">MKETARQGAQLGFCQTRKAVAHSGGRSVVHDGGISPLSKIYHCRWLFGIPRDFRDRVRNYPEYFNTVVEEDEKRVLKLVTWDRKLAVSALERDFMIDEDGANKAFQFKVTHGKLWNLGEKDERKLNLFNTLPLGWRNQVDESVPPPPHGWDTSSFVIGDEAHLYGRLNWDRRSQLSNLGWDQNGEMWMGQNVGSIMEVQLGQQKDEYSVYYRCRSRVVVEHYIVPEKYKVGVVHEFLSLTLEKRFYSSLYQGRFSNGLNAVDYIDLGFKDFIPPYATVKGKGVLTGVNYASAGSGILDETGENVVI</sequence>
<organism evidence="1 2">
    <name type="scientific">Smallanthus sonchifolius</name>
    <dbReference type="NCBI Taxonomy" id="185202"/>
    <lineage>
        <taxon>Eukaryota</taxon>
        <taxon>Viridiplantae</taxon>
        <taxon>Streptophyta</taxon>
        <taxon>Embryophyta</taxon>
        <taxon>Tracheophyta</taxon>
        <taxon>Spermatophyta</taxon>
        <taxon>Magnoliopsida</taxon>
        <taxon>eudicotyledons</taxon>
        <taxon>Gunneridae</taxon>
        <taxon>Pentapetalae</taxon>
        <taxon>asterids</taxon>
        <taxon>campanulids</taxon>
        <taxon>Asterales</taxon>
        <taxon>Asteraceae</taxon>
        <taxon>Asteroideae</taxon>
        <taxon>Heliantheae alliance</taxon>
        <taxon>Millerieae</taxon>
        <taxon>Smallanthus</taxon>
    </lineage>
</organism>
<evidence type="ECO:0000313" key="2">
    <source>
        <dbReference type="Proteomes" id="UP001056120"/>
    </source>
</evidence>
<proteinExistence type="predicted"/>
<dbReference type="EMBL" id="CM042018">
    <property type="protein sequence ID" value="KAI3829466.1"/>
    <property type="molecule type" value="Genomic_DNA"/>
</dbReference>